<dbReference type="Proteomes" id="UP000611640">
    <property type="component" value="Chromosome"/>
</dbReference>
<protein>
    <recommendedName>
        <fullName evidence="3">Solute-binding protein family 5 domain-containing protein</fullName>
    </recommendedName>
</protein>
<feature type="compositionally biased region" description="Low complexity" evidence="1">
    <location>
        <begin position="273"/>
        <end position="288"/>
    </location>
</feature>
<feature type="region of interest" description="Disordered" evidence="1">
    <location>
        <begin position="273"/>
        <end position="318"/>
    </location>
</feature>
<feature type="signal peptide" evidence="2">
    <location>
        <begin position="1"/>
        <end position="22"/>
    </location>
</feature>
<dbReference type="PANTHER" id="PTHR30290">
    <property type="entry name" value="PERIPLASMIC BINDING COMPONENT OF ABC TRANSPORTER"/>
    <property type="match status" value="1"/>
</dbReference>
<dbReference type="GO" id="GO:1904680">
    <property type="term" value="F:peptide transmembrane transporter activity"/>
    <property type="evidence" value="ECO:0007669"/>
    <property type="project" value="TreeGrafter"/>
</dbReference>
<dbReference type="AlphaFoldDB" id="A0A7R7DTV0"/>
<dbReference type="PROSITE" id="PS51257">
    <property type="entry name" value="PROKAR_LIPOPROTEIN"/>
    <property type="match status" value="1"/>
</dbReference>
<feature type="region of interest" description="Disordered" evidence="1">
    <location>
        <begin position="26"/>
        <end position="62"/>
    </location>
</feature>
<dbReference type="GO" id="GO:0015833">
    <property type="term" value="P:peptide transport"/>
    <property type="evidence" value="ECO:0007669"/>
    <property type="project" value="TreeGrafter"/>
</dbReference>
<evidence type="ECO:0000259" key="3">
    <source>
        <dbReference type="Pfam" id="PF00496"/>
    </source>
</evidence>
<organism evidence="4 5">
    <name type="scientific">Actinocatenispora thailandica</name>
    <dbReference type="NCBI Taxonomy" id="227318"/>
    <lineage>
        <taxon>Bacteria</taxon>
        <taxon>Bacillati</taxon>
        <taxon>Actinomycetota</taxon>
        <taxon>Actinomycetes</taxon>
        <taxon>Micromonosporales</taxon>
        <taxon>Micromonosporaceae</taxon>
        <taxon>Actinocatenispora</taxon>
    </lineage>
</organism>
<name>A0A7R7DTV0_9ACTN</name>
<dbReference type="EMBL" id="AP023355">
    <property type="protein sequence ID" value="BCJ37661.1"/>
    <property type="molecule type" value="Genomic_DNA"/>
</dbReference>
<evidence type="ECO:0000256" key="2">
    <source>
        <dbReference type="SAM" id="SignalP"/>
    </source>
</evidence>
<evidence type="ECO:0000313" key="5">
    <source>
        <dbReference type="Proteomes" id="UP000611640"/>
    </source>
</evidence>
<feature type="domain" description="Solute-binding protein family 5" evidence="3">
    <location>
        <begin position="113"/>
        <end position="229"/>
    </location>
</feature>
<evidence type="ECO:0000313" key="4">
    <source>
        <dbReference type="EMBL" id="BCJ37661.1"/>
    </source>
</evidence>
<dbReference type="SUPFAM" id="SSF53850">
    <property type="entry name" value="Periplasmic binding protein-like II"/>
    <property type="match status" value="1"/>
</dbReference>
<proteinExistence type="predicted"/>
<accession>A0A7R7DTV0</accession>
<feature type="chain" id="PRO_5031504738" description="Solute-binding protein family 5 domain-containing protein" evidence="2">
    <location>
        <begin position="23"/>
        <end position="318"/>
    </location>
</feature>
<dbReference type="KEGG" id="atl:Athai_51640"/>
<reference evidence="4 5" key="1">
    <citation type="submission" date="2020-08" db="EMBL/GenBank/DDBJ databases">
        <title>Whole genome shotgun sequence of Actinocatenispora thailandica NBRC 105041.</title>
        <authorList>
            <person name="Komaki H."/>
            <person name="Tamura T."/>
        </authorList>
    </citation>
    <scope>NUCLEOTIDE SEQUENCE [LARGE SCALE GENOMIC DNA]</scope>
    <source>
        <strain evidence="4 5">NBRC 105041</strain>
    </source>
</reference>
<dbReference type="InterPro" id="IPR039424">
    <property type="entry name" value="SBP_5"/>
</dbReference>
<keyword evidence="5" id="KW-1185">Reference proteome</keyword>
<feature type="region of interest" description="Disordered" evidence="1">
    <location>
        <begin position="220"/>
        <end position="260"/>
    </location>
</feature>
<keyword evidence="2" id="KW-0732">Signal</keyword>
<dbReference type="InterPro" id="IPR000914">
    <property type="entry name" value="SBP_5_dom"/>
</dbReference>
<sequence>MRKRRIVGVACAALLVAGMAGACSKNTGENTKGPAIRQDAGSISTDPAESQGPAKPMPGAVRGGTLYSIQQTDYETLDPQQIYVNASIAVGQLFTRTLTMFRKDPNTGKDLLVGDLATGTGTDVDHDGKTWRYTLKKGLKYEDGSSITAADVAYGVARSFSPQVAEGPHYIQQWLTGRTDYNKTYQGPYDGGAKLPPGVTVSGRTITFHLQQAEPDFPFAASMGTTTPLPPSRDKGRTRWPTTRSRPARTRSSRTSGSASWCWCATGTGIRAPTRYGTTTSTGSSSRWGPRRSSRPTGCSPTTATTGTRCRSTRSRRN</sequence>
<gene>
    <name evidence="4" type="ORF">Athai_51640</name>
</gene>
<evidence type="ECO:0000256" key="1">
    <source>
        <dbReference type="SAM" id="MobiDB-lite"/>
    </source>
</evidence>
<feature type="compositionally biased region" description="Low complexity" evidence="1">
    <location>
        <begin position="295"/>
        <end position="310"/>
    </location>
</feature>
<dbReference type="PANTHER" id="PTHR30290:SF83">
    <property type="entry name" value="ABC TRANSPORTER SUBSTRATE-BINDING PROTEIN"/>
    <property type="match status" value="1"/>
</dbReference>
<dbReference type="Gene3D" id="3.40.190.10">
    <property type="entry name" value="Periplasmic binding protein-like II"/>
    <property type="match status" value="1"/>
</dbReference>
<dbReference type="Pfam" id="PF00496">
    <property type="entry name" value="SBP_bac_5"/>
    <property type="match status" value="1"/>
</dbReference>